<keyword evidence="2" id="KW-1185">Reference proteome</keyword>
<organism evidence="1 2">
    <name type="scientific">Anaerocellum danielii</name>
    <dbReference type="NCBI Taxonomy" id="1387557"/>
    <lineage>
        <taxon>Bacteria</taxon>
        <taxon>Bacillati</taxon>
        <taxon>Bacillota</taxon>
        <taxon>Bacillota incertae sedis</taxon>
        <taxon>Caldicellulosiruptorales</taxon>
        <taxon>Caldicellulosiruptoraceae</taxon>
        <taxon>Anaerocellum</taxon>
    </lineage>
</organism>
<reference evidence="1 2" key="1">
    <citation type="submission" date="2023-12" db="EMBL/GenBank/DDBJ databases">
        <authorList>
            <person name="Manesh M.J.H."/>
            <person name="Bing R.G."/>
            <person name="Willard D.J."/>
            <person name="Kelly R.M."/>
        </authorList>
    </citation>
    <scope>NUCLEOTIDE SEQUENCE [LARGE SCALE GENOMIC DNA]</scope>
    <source>
        <strain evidence="1 2">DSM 8977</strain>
    </source>
</reference>
<dbReference type="Proteomes" id="UP001322744">
    <property type="component" value="Chromosome"/>
</dbReference>
<proteinExistence type="predicted"/>
<evidence type="ECO:0000313" key="1">
    <source>
        <dbReference type="EMBL" id="WPX09634.1"/>
    </source>
</evidence>
<evidence type="ECO:0000313" key="2">
    <source>
        <dbReference type="Proteomes" id="UP001322744"/>
    </source>
</evidence>
<protein>
    <submittedName>
        <fullName evidence="1">VrlQ</fullName>
    </submittedName>
</protein>
<gene>
    <name evidence="1" type="ORF">SOJ16_000864</name>
</gene>
<name>A0ABZ0U2D7_9FIRM</name>
<accession>A0ABZ0U2D7</accession>
<sequence>MKAIGFLKPVRVEWLNITVEELIKGKEKNEIRDVLKRIVSNYYKSEDTIRKILAILMSTWVNVSEKNMCLRDRGVDLFKIANPDEKIALHFGMLMVTYPIFNDVVFIIGKAFYLENKFKLEYLKKRIFEKWGERETLRFSIDRIIKTLKDWGLIVSKNSGVYEPGTKVTITSKEIKAFLIACYLKANERNYININEIENLYSFFPFNISVNLNELMNVDNLSVNKIDSIITVAVNRL</sequence>
<dbReference type="RefSeq" id="WP_045174404.1">
    <property type="nucleotide sequence ID" value="NZ_CP139957.1"/>
</dbReference>
<dbReference type="EMBL" id="CP139957">
    <property type="protein sequence ID" value="WPX09634.1"/>
    <property type="molecule type" value="Genomic_DNA"/>
</dbReference>